<organism evidence="1 2">
    <name type="scientific">Psychroflexus planctonicus</name>
    <dbReference type="NCBI Taxonomy" id="1526575"/>
    <lineage>
        <taxon>Bacteria</taxon>
        <taxon>Pseudomonadati</taxon>
        <taxon>Bacteroidota</taxon>
        <taxon>Flavobacteriia</taxon>
        <taxon>Flavobacteriales</taxon>
        <taxon>Flavobacteriaceae</taxon>
        <taxon>Psychroflexus</taxon>
    </lineage>
</organism>
<proteinExistence type="predicted"/>
<sequence>MRYKPLKNEYKIWLVSDDDFFVKSHKKILPKTLGVEVQAFVSYALAKQALTLNTIDLNKTALIVLNLSTISIEDQHSMCLRLQEINKKFNHIMQYAVIIDRKLNQNIIENYLSNFKKVHFINKPLHKMALMPILRKVMPIEYYI</sequence>
<evidence type="ECO:0000313" key="2">
    <source>
        <dbReference type="Proteomes" id="UP000599179"/>
    </source>
</evidence>
<name>A0ABQ1SEA6_9FLAO</name>
<keyword evidence="2" id="KW-1185">Reference proteome</keyword>
<reference evidence="2" key="1">
    <citation type="journal article" date="2019" name="Int. J. Syst. Evol. Microbiol.">
        <title>The Global Catalogue of Microorganisms (GCM) 10K type strain sequencing project: providing services to taxonomists for standard genome sequencing and annotation.</title>
        <authorList>
            <consortium name="The Broad Institute Genomics Platform"/>
            <consortium name="The Broad Institute Genome Sequencing Center for Infectious Disease"/>
            <person name="Wu L."/>
            <person name="Ma J."/>
        </authorList>
    </citation>
    <scope>NUCLEOTIDE SEQUENCE [LARGE SCALE GENOMIC DNA]</scope>
    <source>
        <strain evidence="2">CGMCC 1.12931</strain>
    </source>
</reference>
<accession>A0ABQ1SEA6</accession>
<evidence type="ECO:0000313" key="1">
    <source>
        <dbReference type="EMBL" id="GGE26580.1"/>
    </source>
</evidence>
<comment type="caution">
    <text evidence="1">The sequence shown here is derived from an EMBL/GenBank/DDBJ whole genome shotgun (WGS) entry which is preliminary data.</text>
</comment>
<dbReference type="RefSeq" id="WP_188457408.1">
    <property type="nucleotide sequence ID" value="NZ_BMGM01000001.1"/>
</dbReference>
<dbReference type="EMBL" id="BMGM01000001">
    <property type="protein sequence ID" value="GGE26580.1"/>
    <property type="molecule type" value="Genomic_DNA"/>
</dbReference>
<protein>
    <submittedName>
        <fullName evidence="1">Uncharacterized protein</fullName>
    </submittedName>
</protein>
<gene>
    <name evidence="1" type="ORF">GCM10010832_04100</name>
</gene>
<dbReference type="Proteomes" id="UP000599179">
    <property type="component" value="Unassembled WGS sequence"/>
</dbReference>